<feature type="active site" evidence="18">
    <location>
        <position position="487"/>
    </location>
</feature>
<feature type="region of interest" description="Disordered" evidence="22">
    <location>
        <begin position="242"/>
        <end position="263"/>
    </location>
</feature>
<dbReference type="Proteomes" id="UP001152320">
    <property type="component" value="Chromosome 7"/>
</dbReference>
<dbReference type="GO" id="GO:0004571">
    <property type="term" value="F:mannosyl-oligosaccharide 1,2-alpha-mannosidase activity"/>
    <property type="evidence" value="ECO:0007669"/>
    <property type="project" value="UniProtKB-EC"/>
</dbReference>
<dbReference type="OrthoDB" id="8118055at2759"/>
<dbReference type="InterPro" id="IPR001382">
    <property type="entry name" value="Glyco_hydro_47"/>
</dbReference>
<dbReference type="FunFam" id="1.50.10.10:FF:000010">
    <property type="entry name" value="alpha-1,2-Mannosidase"/>
    <property type="match status" value="1"/>
</dbReference>
<evidence type="ECO:0000256" key="9">
    <source>
        <dbReference type="ARBA" id="ARBA00022837"/>
    </source>
</evidence>
<dbReference type="InterPro" id="IPR050749">
    <property type="entry name" value="Glycosyl_Hydrolase_47"/>
</dbReference>
<keyword evidence="13 20" id="KW-1015">Disulfide bond</keyword>
<comment type="subcellular location">
    <subcellularLocation>
        <location evidence="2">Endoplasmic reticulum membrane</location>
        <topology evidence="2">Single-pass type II membrane protein</topology>
    </subcellularLocation>
</comment>
<gene>
    <name evidence="24" type="ORF">HOLleu_15998</name>
</gene>
<dbReference type="GO" id="GO:0005509">
    <property type="term" value="F:calcium ion binding"/>
    <property type="evidence" value="ECO:0007669"/>
    <property type="project" value="InterPro"/>
</dbReference>
<evidence type="ECO:0000256" key="7">
    <source>
        <dbReference type="ARBA" id="ARBA00022801"/>
    </source>
</evidence>
<evidence type="ECO:0000256" key="8">
    <source>
        <dbReference type="ARBA" id="ARBA00022824"/>
    </source>
</evidence>
<dbReference type="GO" id="GO:0005975">
    <property type="term" value="P:carbohydrate metabolic process"/>
    <property type="evidence" value="ECO:0007669"/>
    <property type="project" value="InterPro"/>
</dbReference>
<dbReference type="EMBL" id="JAIZAY010000007">
    <property type="protein sequence ID" value="KAJ8038547.1"/>
    <property type="molecule type" value="Genomic_DNA"/>
</dbReference>
<comment type="catalytic activity">
    <reaction evidence="15">
        <text>N(4)-(alpha-D-Man-(1-&gt;2)-alpha-D-Man-(1-&gt;2)-alpha-D-Man-(1-&gt;3)-[alpha-D-Man-(1-&gt;3)-[alpha-D-Man-(1-&gt;2)-alpha-D-Man-(1-&gt;6)]-alpha-D-Man-(1-&gt;6)]-beta-D-Man-(1-&gt;4)-beta-D-GlcNAc-(1-&gt;4)-beta-D-GlcNAc)-L-asparaginyl-[protein] (N-glucan mannose isomer 8A1,2,3B1,3) + 3 H2O = N(4)-(alpha-D-Man-(1-&gt;3)-[alpha-D-Man-(1-&gt;3)-[alpha-D-Man-(1-&gt;6)]-alpha-D-Man-(1-&gt;6)]-beta-D-Man-(1-&gt;4)-beta-D-GlcNAc-(1-&gt;4)-beta-D-GlcNAc)-L-asparaginyl-[protein] (N-glucan mannose isomer 5A1,2) + 3 beta-D-mannose</text>
        <dbReference type="Rhea" id="RHEA:56028"/>
        <dbReference type="Rhea" id="RHEA-COMP:14358"/>
        <dbReference type="Rhea" id="RHEA-COMP:14367"/>
        <dbReference type="ChEBI" id="CHEBI:15377"/>
        <dbReference type="ChEBI" id="CHEBI:28563"/>
        <dbReference type="ChEBI" id="CHEBI:59087"/>
        <dbReference type="ChEBI" id="CHEBI:60628"/>
        <dbReference type="EC" id="3.2.1.113"/>
    </reaction>
</comment>
<protein>
    <recommendedName>
        <fullName evidence="21">alpha-1,2-Mannosidase</fullName>
        <ecNumber evidence="21">3.2.1.-</ecNumber>
    </recommendedName>
</protein>
<dbReference type="SUPFAM" id="SSF48225">
    <property type="entry name" value="Seven-hairpin glycosidases"/>
    <property type="match status" value="1"/>
</dbReference>
<feature type="compositionally biased region" description="Basic and acidic residues" evidence="22">
    <location>
        <begin position="247"/>
        <end position="258"/>
    </location>
</feature>
<feature type="active site" description="Proton donor" evidence="18">
    <location>
        <position position="356"/>
    </location>
</feature>
<evidence type="ECO:0000256" key="22">
    <source>
        <dbReference type="SAM" id="MobiDB-lite"/>
    </source>
</evidence>
<keyword evidence="7 21" id="KW-0378">Hydrolase</keyword>
<dbReference type="GO" id="GO:0005789">
    <property type="term" value="C:endoplasmic reticulum membrane"/>
    <property type="evidence" value="ECO:0007669"/>
    <property type="project" value="UniProtKB-SubCell"/>
</dbReference>
<evidence type="ECO:0000256" key="15">
    <source>
        <dbReference type="ARBA" id="ARBA00047669"/>
    </source>
</evidence>
<keyword evidence="5 23" id="KW-0812">Transmembrane</keyword>
<feature type="disulfide bond" evidence="20">
    <location>
        <begin position="551"/>
        <end position="580"/>
    </location>
</feature>
<dbReference type="EC" id="3.2.1.-" evidence="21"/>
<comment type="pathway">
    <text evidence="3">Protein modification; protein glycosylation.</text>
</comment>
<feature type="binding site" evidence="19">
    <location>
        <position position="711"/>
    </location>
    <ligand>
        <name>Ca(2+)</name>
        <dbReference type="ChEBI" id="CHEBI:29108"/>
    </ligand>
</feature>
<comment type="cofactor">
    <cofactor evidence="1 19">
        <name>Ca(2+)</name>
        <dbReference type="ChEBI" id="CHEBI:29108"/>
    </cofactor>
</comment>
<evidence type="ECO:0000256" key="11">
    <source>
        <dbReference type="ARBA" id="ARBA00022989"/>
    </source>
</evidence>
<keyword evidence="6 19" id="KW-0479">Metal-binding</keyword>
<evidence type="ECO:0000256" key="3">
    <source>
        <dbReference type="ARBA" id="ARBA00004922"/>
    </source>
</evidence>
<comment type="function">
    <text evidence="17">Involved in glycoprotein quality control targeting of misfolded glycoproteins for degradation. It primarily trims a single alpha-1,2-linked mannose residue from Man(9)GlcNAc(2) to produce Man(8)GlcNAc(2), but at high enzyme concentrations, as found in the ER quality control compartment (ERQC), it further trims the carbohydrates to Man(5-6)GlcNAc(2).</text>
</comment>
<keyword evidence="10" id="KW-0735">Signal-anchor</keyword>
<evidence type="ECO:0000256" key="13">
    <source>
        <dbReference type="ARBA" id="ARBA00023157"/>
    </source>
</evidence>
<evidence type="ECO:0000256" key="1">
    <source>
        <dbReference type="ARBA" id="ARBA00001913"/>
    </source>
</evidence>
<dbReference type="InterPro" id="IPR012341">
    <property type="entry name" value="6hp_glycosidase-like_sf"/>
</dbReference>
<reference evidence="24" key="1">
    <citation type="submission" date="2021-10" db="EMBL/GenBank/DDBJ databases">
        <title>Tropical sea cucumber genome reveals ecological adaptation and Cuvierian tubules defense mechanism.</title>
        <authorList>
            <person name="Chen T."/>
        </authorList>
    </citation>
    <scope>NUCLEOTIDE SEQUENCE</scope>
    <source>
        <strain evidence="24">Nanhai2018</strain>
        <tissue evidence="24">Muscle</tissue>
    </source>
</reference>
<comment type="catalytic activity">
    <reaction evidence="16">
        <text>N(4)-(alpha-D-Man-(1-&gt;2)-alpha-D-Man-(1-&gt;2)-alpha-D-Man-(1-&gt;3)-[alpha-D-Man-(1-&gt;2)-alpha-D-Man-(1-&gt;3)-[alpha-D-Man-(1-&gt;2)-alpha-D-Man-(1-&gt;6)]-alpha-D-Man-(1-&gt;6)]-beta-D-Man-(1-&gt;4)-beta-D-GlcNAc-(1-&gt;4)-beta-D-GlcNAc)-L-asparaginyl-[protein] (N-glucan mannose isomer 9A1,2,3B1,2,3) + 4 H2O = N(4)-(alpha-D-Man-(1-&gt;3)-[alpha-D-Man-(1-&gt;3)-[alpha-D-Man-(1-&gt;6)]-alpha-D-Man-(1-&gt;6)]-beta-D-Man-(1-&gt;4)-beta-D-GlcNAc-(1-&gt;4)-beta-D-GlcNAc)-L-asparaginyl-[protein] (N-glucan mannose isomer 5A1,2) + 4 beta-D-mannose</text>
        <dbReference type="Rhea" id="RHEA:56008"/>
        <dbReference type="Rhea" id="RHEA-COMP:14356"/>
        <dbReference type="Rhea" id="RHEA-COMP:14367"/>
        <dbReference type="ChEBI" id="CHEBI:15377"/>
        <dbReference type="ChEBI" id="CHEBI:28563"/>
        <dbReference type="ChEBI" id="CHEBI:59087"/>
        <dbReference type="ChEBI" id="CHEBI:139493"/>
        <dbReference type="EC" id="3.2.1.113"/>
    </reaction>
</comment>
<keyword evidence="11 23" id="KW-1133">Transmembrane helix</keyword>
<comment type="similarity">
    <text evidence="4 21">Belongs to the glycosyl hydrolase 47 family.</text>
</comment>
<comment type="caution">
    <text evidence="24">The sequence shown here is derived from an EMBL/GenBank/DDBJ whole genome shotgun (WGS) entry which is preliminary data.</text>
</comment>
<keyword evidence="8" id="KW-0256">Endoplasmic reticulum</keyword>
<evidence type="ECO:0000313" key="25">
    <source>
        <dbReference type="Proteomes" id="UP001152320"/>
    </source>
</evidence>
<feature type="region of interest" description="Disordered" evidence="22">
    <location>
        <begin position="133"/>
        <end position="167"/>
    </location>
</feature>
<dbReference type="PRINTS" id="PR00747">
    <property type="entry name" value="GLYHDRLASE47"/>
</dbReference>
<keyword evidence="25" id="KW-1185">Reference proteome</keyword>
<dbReference type="GO" id="GO:0010498">
    <property type="term" value="P:proteasomal protein catabolic process"/>
    <property type="evidence" value="ECO:0007669"/>
    <property type="project" value="UniProtKB-ARBA"/>
</dbReference>
<dbReference type="Pfam" id="PF01532">
    <property type="entry name" value="Glyco_hydro_47"/>
    <property type="match status" value="1"/>
</dbReference>
<proteinExistence type="inferred from homology"/>
<feature type="active site" evidence="18">
    <location>
        <position position="622"/>
    </location>
</feature>
<dbReference type="GO" id="GO:0034976">
    <property type="term" value="P:response to endoplasmic reticulum stress"/>
    <property type="evidence" value="ECO:0007669"/>
    <property type="project" value="UniProtKB-ARBA"/>
</dbReference>
<evidence type="ECO:0000256" key="19">
    <source>
        <dbReference type="PIRSR" id="PIRSR601382-2"/>
    </source>
</evidence>
<name>A0A9Q1H7I1_HOLLE</name>
<keyword evidence="9 19" id="KW-0106">Calcium</keyword>
<evidence type="ECO:0000256" key="2">
    <source>
        <dbReference type="ARBA" id="ARBA00004648"/>
    </source>
</evidence>
<feature type="transmembrane region" description="Helical" evidence="23">
    <location>
        <begin position="74"/>
        <end position="91"/>
    </location>
</feature>
<accession>A0A9Q1H7I1</accession>
<feature type="active site" description="Proton donor" evidence="18">
    <location>
        <position position="594"/>
    </location>
</feature>
<evidence type="ECO:0000256" key="18">
    <source>
        <dbReference type="PIRSR" id="PIRSR601382-1"/>
    </source>
</evidence>
<dbReference type="InterPro" id="IPR036026">
    <property type="entry name" value="Seven-hairpin_glycosidases"/>
</dbReference>
<keyword evidence="14 21" id="KW-0326">Glycosidase</keyword>
<evidence type="ECO:0000256" key="17">
    <source>
        <dbReference type="ARBA" id="ARBA00053655"/>
    </source>
</evidence>
<dbReference type="Gene3D" id="1.50.10.10">
    <property type="match status" value="1"/>
</dbReference>
<dbReference type="PANTHER" id="PTHR11742:SF55">
    <property type="entry name" value="ENDOPLASMIC RETICULUM MANNOSYL-OLIGOSACCHARIDE 1,2-ALPHA-MANNOSIDASE"/>
    <property type="match status" value="1"/>
</dbReference>
<evidence type="ECO:0000256" key="12">
    <source>
        <dbReference type="ARBA" id="ARBA00023136"/>
    </source>
</evidence>
<organism evidence="24 25">
    <name type="scientific">Holothuria leucospilota</name>
    <name type="common">Black long sea cucumber</name>
    <name type="synonym">Mertensiothuria leucospilota</name>
    <dbReference type="NCBI Taxonomy" id="206669"/>
    <lineage>
        <taxon>Eukaryota</taxon>
        <taxon>Metazoa</taxon>
        <taxon>Echinodermata</taxon>
        <taxon>Eleutherozoa</taxon>
        <taxon>Echinozoa</taxon>
        <taxon>Holothuroidea</taxon>
        <taxon>Aspidochirotacea</taxon>
        <taxon>Aspidochirotida</taxon>
        <taxon>Holothuriidae</taxon>
        <taxon>Holothuria</taxon>
    </lineage>
</organism>
<evidence type="ECO:0000256" key="5">
    <source>
        <dbReference type="ARBA" id="ARBA00022692"/>
    </source>
</evidence>
<keyword evidence="12 23" id="KW-0472">Membrane</keyword>
<evidence type="ECO:0000256" key="6">
    <source>
        <dbReference type="ARBA" id="ARBA00022723"/>
    </source>
</evidence>
<evidence type="ECO:0000313" key="24">
    <source>
        <dbReference type="EMBL" id="KAJ8038547.1"/>
    </source>
</evidence>
<dbReference type="AlphaFoldDB" id="A0A9Q1H7I1"/>
<dbReference type="PANTHER" id="PTHR11742">
    <property type="entry name" value="MANNOSYL-OLIGOSACCHARIDE ALPHA-1,2-MANNOSIDASE-RELATED"/>
    <property type="match status" value="1"/>
</dbReference>
<evidence type="ECO:0000256" key="20">
    <source>
        <dbReference type="PIRSR" id="PIRSR601382-3"/>
    </source>
</evidence>
<evidence type="ECO:0000256" key="14">
    <source>
        <dbReference type="ARBA" id="ARBA00023295"/>
    </source>
</evidence>
<evidence type="ECO:0000256" key="23">
    <source>
        <dbReference type="SAM" id="Phobius"/>
    </source>
</evidence>
<evidence type="ECO:0000256" key="16">
    <source>
        <dbReference type="ARBA" id="ARBA00048605"/>
    </source>
</evidence>
<evidence type="ECO:0000256" key="10">
    <source>
        <dbReference type="ARBA" id="ARBA00022968"/>
    </source>
</evidence>
<evidence type="ECO:0000256" key="4">
    <source>
        <dbReference type="ARBA" id="ARBA00007658"/>
    </source>
</evidence>
<evidence type="ECO:0000256" key="21">
    <source>
        <dbReference type="RuleBase" id="RU361193"/>
    </source>
</evidence>
<sequence length="727" mass="82401">MQSLEANTLSREGTKILLFGQSHPCTKMYDTKEKRDFISVTFEGDSEYNNSKDRRRLTGLRRCWNGLSRLQKRLVLAVLLIGGLSVVYITPHMKGTLPDIKFSQNQREDDLGMDEDIVNIDPNFKKRAEEEIKKMKQRHPKKGPPAGGMRQSEGKQSEGKVGGGGMGEVVEDMQQQMEEEINKRNQENIQRLGLGGKDEVPDAQLELPQDGGGPINIESDQQAQVEKAVMEIDDDREAFIGGVSEGENDKSPEEKGIGEEEGVDIDPMYGPKNDRQQAVVDAFLHAWNAYRKHAWGKDELKPISKKSSDWFNLGLTLVDALDTMYIMGLSKEFKEARDWVANEMVIQQPKDVNLFETTIRVLGGLLSAYHLSQDRIFLDKAIELGDGLLPAFNSPSGVPFSDVNLKTGKAHPPKWGPDSSVAEVTSIQIEFRDLTFTTGNQKYKEAVDRVMEHLHKLEKKDGLVPTFINAKTGKLKEYHYTLGARADSYYEYLLKQWLQTDKSEDVFKKDYLEAVEGIKKVLIHQSEPNKLTFVGESVRGQFKPKMDELACFFGGTLGLGFYNGLPESHLELGQELVHTCYQMYAQMATYLAPEIVYFNILPGSKDDIIVKPADKHNLLRPESLESMFYLYRITGDNYYREWAWKIFQAFEKYTKVKDGGYSCIGDVTNPGSRKFRDKMESFFLGETLKYLFLIFSDDSSVISLDKYVFNTEAHPLPIRTANGEILP</sequence>